<dbReference type="CDD" id="cd02947">
    <property type="entry name" value="TRX_family"/>
    <property type="match status" value="1"/>
</dbReference>
<keyword evidence="2" id="KW-1185">Reference proteome</keyword>
<dbReference type="InterPro" id="IPR036249">
    <property type="entry name" value="Thioredoxin-like_sf"/>
</dbReference>
<dbReference type="SUPFAM" id="SSF52833">
    <property type="entry name" value="Thioredoxin-like"/>
    <property type="match status" value="1"/>
</dbReference>
<dbReference type="Gene3D" id="3.40.30.10">
    <property type="entry name" value="Glutaredoxin"/>
    <property type="match status" value="1"/>
</dbReference>
<gene>
    <name evidence="1" type="ORF">PPERSA_08954</name>
</gene>
<accession>A0A0V0R2W5</accession>
<evidence type="ECO:0000313" key="1">
    <source>
        <dbReference type="EMBL" id="KRX08850.1"/>
    </source>
</evidence>
<protein>
    <submittedName>
        <fullName evidence="1">Thioredoxin-like fold</fullName>
    </submittedName>
</protein>
<dbReference type="AlphaFoldDB" id="A0A0V0R2W5"/>
<evidence type="ECO:0000313" key="2">
    <source>
        <dbReference type="Proteomes" id="UP000054937"/>
    </source>
</evidence>
<sequence length="192" mass="22095">MRNLFNLFKQVKGAPEYKELTDFLANNETFKDMALKAHNMKLKGIQSIDKAAFPEEHANKKYITNGKENIKNGAILLNVNEKQNAKLLQLFGTDEFQEYYLDQKAVILNFHSKNKASNELGAALHNAIFYSNGWSILKIDIEDPENYELKHEFNVETTPQTHLVVDGKDVEIMYGYIPTQMNNMFAKACSYY</sequence>
<name>A0A0V0R2W5_PSEPJ</name>
<comment type="caution">
    <text evidence="1">The sequence shown here is derived from an EMBL/GenBank/DDBJ whole genome shotgun (WGS) entry which is preliminary data.</text>
</comment>
<organism evidence="1 2">
    <name type="scientific">Pseudocohnilembus persalinus</name>
    <name type="common">Ciliate</name>
    <dbReference type="NCBI Taxonomy" id="266149"/>
    <lineage>
        <taxon>Eukaryota</taxon>
        <taxon>Sar</taxon>
        <taxon>Alveolata</taxon>
        <taxon>Ciliophora</taxon>
        <taxon>Intramacronucleata</taxon>
        <taxon>Oligohymenophorea</taxon>
        <taxon>Scuticociliatia</taxon>
        <taxon>Philasterida</taxon>
        <taxon>Pseudocohnilembidae</taxon>
        <taxon>Pseudocohnilembus</taxon>
    </lineage>
</organism>
<dbReference type="EMBL" id="LDAU01000057">
    <property type="protein sequence ID" value="KRX08850.1"/>
    <property type="molecule type" value="Genomic_DNA"/>
</dbReference>
<proteinExistence type="predicted"/>
<dbReference type="Proteomes" id="UP000054937">
    <property type="component" value="Unassembled WGS sequence"/>
</dbReference>
<reference evidence="1 2" key="1">
    <citation type="journal article" date="2015" name="Sci. Rep.">
        <title>Genome of the facultative scuticociliatosis pathogen Pseudocohnilembus persalinus provides insight into its virulence through horizontal gene transfer.</title>
        <authorList>
            <person name="Xiong J."/>
            <person name="Wang G."/>
            <person name="Cheng J."/>
            <person name="Tian M."/>
            <person name="Pan X."/>
            <person name="Warren A."/>
            <person name="Jiang C."/>
            <person name="Yuan D."/>
            <person name="Miao W."/>
        </authorList>
    </citation>
    <scope>NUCLEOTIDE SEQUENCE [LARGE SCALE GENOMIC DNA]</scope>
    <source>
        <strain evidence="1">36N120E</strain>
    </source>
</reference>
<dbReference type="InParanoid" id="A0A0V0R2W5"/>